<accession>A0A0H2RRJ2</accession>
<organism evidence="3 4">
    <name type="scientific">Schizopora paradoxa</name>
    <dbReference type="NCBI Taxonomy" id="27342"/>
    <lineage>
        <taxon>Eukaryota</taxon>
        <taxon>Fungi</taxon>
        <taxon>Dikarya</taxon>
        <taxon>Basidiomycota</taxon>
        <taxon>Agaricomycotina</taxon>
        <taxon>Agaricomycetes</taxon>
        <taxon>Hymenochaetales</taxon>
        <taxon>Schizoporaceae</taxon>
        <taxon>Schizopora</taxon>
    </lineage>
</organism>
<dbReference type="EMBL" id="KQ086140">
    <property type="protein sequence ID" value="KLO07426.1"/>
    <property type="molecule type" value="Genomic_DNA"/>
</dbReference>
<dbReference type="InterPro" id="IPR050869">
    <property type="entry name" value="H3K4_H4K5_MeTrfase"/>
</dbReference>
<evidence type="ECO:0000313" key="3">
    <source>
        <dbReference type="EMBL" id="KLO07426.1"/>
    </source>
</evidence>
<dbReference type="PROSITE" id="PS50280">
    <property type="entry name" value="SET"/>
    <property type="match status" value="1"/>
</dbReference>
<dbReference type="PANTHER" id="PTHR12197">
    <property type="entry name" value="HISTONE-LYSINE N-METHYLTRANSFERASE SMYD"/>
    <property type="match status" value="1"/>
</dbReference>
<dbReference type="Proteomes" id="UP000053477">
    <property type="component" value="Unassembled WGS sequence"/>
</dbReference>
<gene>
    <name evidence="3" type="ORF">SCHPADRAFT_836738</name>
</gene>
<evidence type="ECO:0000256" key="1">
    <source>
        <dbReference type="SAM" id="MobiDB-lite"/>
    </source>
</evidence>
<dbReference type="GO" id="GO:0005634">
    <property type="term" value="C:nucleus"/>
    <property type="evidence" value="ECO:0007669"/>
    <property type="project" value="TreeGrafter"/>
</dbReference>
<evidence type="ECO:0000259" key="2">
    <source>
        <dbReference type="PROSITE" id="PS50280"/>
    </source>
</evidence>
<dbReference type="InterPro" id="IPR001214">
    <property type="entry name" value="SET_dom"/>
</dbReference>
<name>A0A0H2RRJ2_9AGAM</name>
<keyword evidence="4" id="KW-1185">Reference proteome</keyword>
<dbReference type="InParanoid" id="A0A0H2RRJ2"/>
<dbReference type="InterPro" id="IPR046341">
    <property type="entry name" value="SET_dom_sf"/>
</dbReference>
<dbReference type="Pfam" id="PF00856">
    <property type="entry name" value="SET"/>
    <property type="match status" value="1"/>
</dbReference>
<dbReference type="AlphaFoldDB" id="A0A0H2RRJ2"/>
<protein>
    <submittedName>
        <fullName evidence="3">SET domain-containing protein</fullName>
    </submittedName>
</protein>
<proteinExistence type="predicted"/>
<dbReference type="SUPFAM" id="SSF82199">
    <property type="entry name" value="SET domain"/>
    <property type="match status" value="1"/>
</dbReference>
<feature type="region of interest" description="Disordered" evidence="1">
    <location>
        <begin position="1"/>
        <end position="23"/>
    </location>
</feature>
<feature type="domain" description="SET" evidence="2">
    <location>
        <begin position="28"/>
        <end position="386"/>
    </location>
</feature>
<dbReference type="OrthoDB" id="1028014at2759"/>
<dbReference type="CDD" id="cd20071">
    <property type="entry name" value="SET_SMYD"/>
    <property type="match status" value="1"/>
</dbReference>
<feature type="region of interest" description="Disordered" evidence="1">
    <location>
        <begin position="129"/>
        <end position="150"/>
    </location>
</feature>
<dbReference type="PANTHER" id="PTHR12197:SF294">
    <property type="entry name" value="POTENTIAL PROTEIN LYSINE METHYLTRANSFERASE SET6"/>
    <property type="match status" value="1"/>
</dbReference>
<dbReference type="STRING" id="27342.A0A0H2RRJ2"/>
<evidence type="ECO:0000313" key="4">
    <source>
        <dbReference type="Proteomes" id="UP000053477"/>
    </source>
</evidence>
<reference evidence="3 4" key="1">
    <citation type="submission" date="2015-04" db="EMBL/GenBank/DDBJ databases">
        <title>Complete genome sequence of Schizopora paradoxa KUC8140, a cosmopolitan wood degrader in East Asia.</title>
        <authorList>
            <consortium name="DOE Joint Genome Institute"/>
            <person name="Min B."/>
            <person name="Park H."/>
            <person name="Jang Y."/>
            <person name="Kim J.-J."/>
            <person name="Kim K.H."/>
            <person name="Pangilinan J."/>
            <person name="Lipzen A."/>
            <person name="Riley R."/>
            <person name="Grigoriev I.V."/>
            <person name="Spatafora J.W."/>
            <person name="Choi I.-G."/>
        </authorList>
    </citation>
    <scope>NUCLEOTIDE SEQUENCE [LARGE SCALE GENOMIC DNA]</scope>
    <source>
        <strain evidence="3 4">KUC8140</strain>
    </source>
</reference>
<dbReference type="Gene3D" id="2.170.270.10">
    <property type="entry name" value="SET domain"/>
    <property type="match status" value="1"/>
</dbReference>
<feature type="compositionally biased region" description="Basic and acidic residues" evidence="1">
    <location>
        <begin position="131"/>
        <end position="144"/>
    </location>
</feature>
<sequence length="426" mass="47342">MVLHPEDGSNSTSDSDETHRSTPTIDSSLISILQTPNAGFGVFAKRNLAPHTELLRSSSPAAYVIYRQFRKEVCAWCFRYDLGRTVGGPFNGGGMVFDTASCRDSWLEEYGAIGLECFGTVEAFVQKQSRKRGEEEESRERDSELPPSPKEIDQAWEAIQEASLNVRNHRLLSRQQNFSEHQTTPTSNHLQQASLRKIGASALANALSLPVPDADLLFFLLSGLLCRYKSRSTDKEMKQTSDQWSSMLSLCPSSTPYSSKRSLAETTHAYLQLLAILPVALLEDPQLVCRSTIESILSRDVGNSFGIWSVEEPFDRIYSCNDATNSSTPQSDDDPEMLGYAVYPSASFFNHSCRPNVHKQRIGRSWIFSIASDSVSAGDELSITYIRGEEDNLTLAQRRLRLEGGWSFVCQCSKCIAEEDAASGSR</sequence>